<name>A0A5K3FGW8_MESCO</name>
<dbReference type="AlphaFoldDB" id="A0A5K3FGW8"/>
<evidence type="ECO:0000313" key="1">
    <source>
        <dbReference type="WBParaSite" id="MCU_007280-RA"/>
    </source>
</evidence>
<protein>
    <submittedName>
        <fullName evidence="1">Secreted protein</fullName>
    </submittedName>
</protein>
<organism evidence="1">
    <name type="scientific">Mesocestoides corti</name>
    <name type="common">Flatworm</name>
    <dbReference type="NCBI Taxonomy" id="53468"/>
    <lineage>
        <taxon>Eukaryota</taxon>
        <taxon>Metazoa</taxon>
        <taxon>Spiralia</taxon>
        <taxon>Lophotrochozoa</taxon>
        <taxon>Platyhelminthes</taxon>
        <taxon>Cestoda</taxon>
        <taxon>Eucestoda</taxon>
        <taxon>Cyclophyllidea</taxon>
        <taxon>Mesocestoididae</taxon>
        <taxon>Mesocestoides</taxon>
    </lineage>
</organism>
<reference evidence="1" key="1">
    <citation type="submission" date="2019-11" db="UniProtKB">
        <authorList>
            <consortium name="WormBaseParasite"/>
        </authorList>
    </citation>
    <scope>IDENTIFICATION</scope>
</reference>
<proteinExistence type="predicted"/>
<accession>A0A5K3FGW8</accession>
<sequence>MWLPSVIPLHHTKPHTTPHHTTPHFKRTTHHCSLSSVGGIYFFRKVPSRIFSYVYALIRRYTTLHHQWSLNTKATLRHEIRSK</sequence>
<dbReference type="WBParaSite" id="MCU_007280-RA">
    <property type="protein sequence ID" value="MCU_007280-RA"/>
    <property type="gene ID" value="MCU_007280"/>
</dbReference>